<keyword evidence="1" id="KW-0812">Transmembrane</keyword>
<feature type="transmembrane region" description="Helical" evidence="1">
    <location>
        <begin position="70"/>
        <end position="96"/>
    </location>
</feature>
<evidence type="ECO:0008006" key="4">
    <source>
        <dbReference type="Google" id="ProtNLM"/>
    </source>
</evidence>
<gene>
    <name evidence="2" type="ORF">GCM10025778_05160</name>
</gene>
<accession>A0ABP9THY4</accession>
<reference evidence="3" key="1">
    <citation type="journal article" date="2019" name="Int. J. Syst. Evol. Microbiol.">
        <title>The Global Catalogue of Microorganisms (GCM) 10K type strain sequencing project: providing services to taxonomists for standard genome sequencing and annotation.</title>
        <authorList>
            <consortium name="The Broad Institute Genomics Platform"/>
            <consortium name="The Broad Institute Genome Sequencing Center for Infectious Disease"/>
            <person name="Wu L."/>
            <person name="Ma J."/>
        </authorList>
    </citation>
    <scope>NUCLEOTIDE SEQUENCE [LARGE SCALE GENOMIC DNA]</scope>
    <source>
        <strain evidence="3">JCM 18952</strain>
    </source>
</reference>
<evidence type="ECO:0000256" key="1">
    <source>
        <dbReference type="SAM" id="Phobius"/>
    </source>
</evidence>
<organism evidence="2 3">
    <name type="scientific">Paeniglutamicibacter antarcticus</name>
    <dbReference type="NCBI Taxonomy" id="494023"/>
    <lineage>
        <taxon>Bacteria</taxon>
        <taxon>Bacillati</taxon>
        <taxon>Actinomycetota</taxon>
        <taxon>Actinomycetes</taxon>
        <taxon>Micrococcales</taxon>
        <taxon>Micrococcaceae</taxon>
        <taxon>Paeniglutamicibacter</taxon>
    </lineage>
</organism>
<keyword evidence="1" id="KW-0472">Membrane</keyword>
<dbReference type="RefSeq" id="WP_210099360.1">
    <property type="nucleotide sequence ID" value="NZ_BAABLK010000009.1"/>
</dbReference>
<dbReference type="EMBL" id="BAABLK010000009">
    <property type="protein sequence ID" value="GAA5225986.1"/>
    <property type="molecule type" value="Genomic_DNA"/>
</dbReference>
<protein>
    <recommendedName>
        <fullName evidence="4">YcxB-like protein</fullName>
    </recommendedName>
</protein>
<keyword evidence="3" id="KW-1185">Reference proteome</keyword>
<evidence type="ECO:0000313" key="2">
    <source>
        <dbReference type="EMBL" id="GAA5225986.1"/>
    </source>
</evidence>
<keyword evidence="1" id="KW-1133">Transmembrane helix</keyword>
<name>A0ABP9THY4_9MICC</name>
<proteinExistence type="predicted"/>
<feature type="transmembrane region" description="Helical" evidence="1">
    <location>
        <begin position="42"/>
        <end position="64"/>
    </location>
</feature>
<sequence length="203" mass="22137">MSTMAGVGWEATVRATERGEAANLGDWRYTVQLEREEDRKMLLNNVVGLVIGLIVATASIAFLLRARPEVLGIVFGGVALSALGLGFLGVCVYRLLFARRQGFSGILLGHVFAGGLVLERTSGDCHVVPRAPGALRYVSWDDAADERTREQLWITLPDRRVRAIETWNSAECRELAHLAAHFGLPAEPEPIAPVHSADIPELL</sequence>
<comment type="caution">
    <text evidence="2">The sequence shown here is derived from an EMBL/GenBank/DDBJ whole genome shotgun (WGS) entry which is preliminary data.</text>
</comment>
<dbReference type="Proteomes" id="UP001501257">
    <property type="component" value="Unassembled WGS sequence"/>
</dbReference>
<evidence type="ECO:0000313" key="3">
    <source>
        <dbReference type="Proteomes" id="UP001501257"/>
    </source>
</evidence>